<name>A0ABD6G6K3_AGRVI</name>
<dbReference type="EMBL" id="MBEV02000002">
    <property type="protein sequence ID" value="MUP03859.1"/>
    <property type="molecule type" value="Genomic_DNA"/>
</dbReference>
<evidence type="ECO:0000313" key="3">
    <source>
        <dbReference type="Proteomes" id="UP000175993"/>
    </source>
</evidence>
<dbReference type="Proteomes" id="UP000175993">
    <property type="component" value="Unassembled WGS sequence"/>
</dbReference>
<proteinExistence type="predicted"/>
<reference evidence="2 3" key="1">
    <citation type="submission" date="2019-11" db="EMBL/GenBank/DDBJ databases">
        <title>Whole-genome sequencing of Allorhizobium vitis.</title>
        <authorList>
            <person name="Gan H.M."/>
            <person name="Savka M.A."/>
        </authorList>
    </citation>
    <scope>NUCLEOTIDE SEQUENCE [LARGE SCALE GENOMIC DNA]</scope>
    <source>
        <strain evidence="2 3">AB4</strain>
    </source>
</reference>
<dbReference type="Pfam" id="PF14384">
    <property type="entry name" value="BrnA_antitoxin"/>
    <property type="match status" value="1"/>
</dbReference>
<evidence type="ECO:0008006" key="4">
    <source>
        <dbReference type="Google" id="ProtNLM"/>
    </source>
</evidence>
<organism evidence="2 3">
    <name type="scientific">Agrobacterium vitis</name>
    <name type="common">Rhizobium vitis</name>
    <dbReference type="NCBI Taxonomy" id="373"/>
    <lineage>
        <taxon>Bacteria</taxon>
        <taxon>Pseudomonadati</taxon>
        <taxon>Pseudomonadota</taxon>
        <taxon>Alphaproteobacteria</taxon>
        <taxon>Hyphomicrobiales</taxon>
        <taxon>Rhizobiaceae</taxon>
        <taxon>Rhizobium/Agrobacterium group</taxon>
        <taxon>Agrobacterium</taxon>
    </lineage>
</organism>
<gene>
    <name evidence="2" type="ORF">BBI04_003345</name>
</gene>
<protein>
    <recommendedName>
        <fullName evidence="4">BrnA antitoxin family protein</fullName>
    </recommendedName>
</protein>
<comment type="caution">
    <text evidence="2">The sequence shown here is derived from an EMBL/GenBank/DDBJ whole genome shotgun (WGS) entry which is preliminary data.</text>
</comment>
<dbReference type="RefSeq" id="WP_081343978.1">
    <property type="nucleotide sequence ID" value="NZ_CP118259.1"/>
</dbReference>
<evidence type="ECO:0000313" key="2">
    <source>
        <dbReference type="EMBL" id="MUP03859.1"/>
    </source>
</evidence>
<evidence type="ECO:0000256" key="1">
    <source>
        <dbReference type="SAM" id="MobiDB-lite"/>
    </source>
</evidence>
<sequence>MTAKEKSTKNAEKQRSHLPTLEDVDKGLISLDDYEIAHGEDVPELTEAGAMNALSVSDVPELKAMFERARGQRGQQKAPVKERIGLRLDHNVVEHFRKMGPGWQSRINDVLAGYVKADGK</sequence>
<feature type="compositionally biased region" description="Basic and acidic residues" evidence="1">
    <location>
        <begin position="1"/>
        <end position="15"/>
    </location>
</feature>
<dbReference type="InterPro" id="IPR025528">
    <property type="entry name" value="BrnA_antitoxin"/>
</dbReference>
<feature type="region of interest" description="Disordered" evidence="1">
    <location>
        <begin position="1"/>
        <end position="22"/>
    </location>
</feature>
<dbReference type="AlphaFoldDB" id="A0ABD6G6K3"/>
<accession>A0ABD6G6K3</accession>